<dbReference type="Pfam" id="PF05943">
    <property type="entry name" value="VipB"/>
    <property type="match status" value="1"/>
</dbReference>
<dbReference type="EMBL" id="JABDJR010000450">
    <property type="protein sequence ID" value="NNF07322.1"/>
    <property type="molecule type" value="Genomic_DNA"/>
</dbReference>
<dbReference type="PANTHER" id="PTHR35565">
    <property type="entry name" value="CYTOPLASMIC PROTEIN-RELATED"/>
    <property type="match status" value="1"/>
</dbReference>
<gene>
    <name evidence="3" type="ORF">HKN21_11225</name>
</gene>
<feature type="region of interest" description="Disordered" evidence="1">
    <location>
        <begin position="130"/>
        <end position="158"/>
    </location>
</feature>
<evidence type="ECO:0000313" key="4">
    <source>
        <dbReference type="Proteomes" id="UP000547674"/>
    </source>
</evidence>
<feature type="domain" description="TssC1 N-terminal" evidence="2">
    <location>
        <begin position="206"/>
        <end position="480"/>
    </location>
</feature>
<proteinExistence type="predicted"/>
<reference evidence="3 4" key="1">
    <citation type="submission" date="2020-03" db="EMBL/GenBank/DDBJ databases">
        <title>Metabolic flexibility allows generalist bacteria to become dominant in a frequently disturbed ecosystem.</title>
        <authorList>
            <person name="Chen Y.-J."/>
            <person name="Leung P.M."/>
            <person name="Bay S.K."/>
            <person name="Hugenholtz P."/>
            <person name="Kessler A.J."/>
            <person name="Shelley G."/>
            <person name="Waite D.W."/>
            <person name="Cook P.L."/>
            <person name="Greening C."/>
        </authorList>
    </citation>
    <scope>NUCLEOTIDE SEQUENCE [LARGE SCALE GENOMIC DNA]</scope>
    <source>
        <strain evidence="3">SS_bin_28</strain>
    </source>
</reference>
<evidence type="ECO:0000259" key="2">
    <source>
        <dbReference type="Pfam" id="PF05943"/>
    </source>
</evidence>
<evidence type="ECO:0000313" key="3">
    <source>
        <dbReference type="EMBL" id="NNF07322.1"/>
    </source>
</evidence>
<feature type="region of interest" description="Disordered" evidence="1">
    <location>
        <begin position="1"/>
        <end position="24"/>
    </location>
</feature>
<name>A0A7Y2EAJ7_UNCEI</name>
<protein>
    <recommendedName>
        <fullName evidence="2">TssC1 N-terminal domain-containing protein</fullName>
    </recommendedName>
</protein>
<dbReference type="Pfam" id="PF05591">
    <property type="entry name" value="T6SS_VipA"/>
    <property type="match status" value="1"/>
</dbReference>
<dbReference type="InterPro" id="IPR010269">
    <property type="entry name" value="T6SS_TssC-like"/>
</dbReference>
<comment type="caution">
    <text evidence="3">The sequence shown here is derived from an EMBL/GenBank/DDBJ whole genome shotgun (WGS) entry which is preliminary data.</text>
</comment>
<dbReference type="InterPro" id="IPR044031">
    <property type="entry name" value="TssC1_N"/>
</dbReference>
<dbReference type="InterPro" id="IPR008312">
    <property type="entry name" value="T6SS_TssB1"/>
</dbReference>
<accession>A0A7Y2EAJ7</accession>
<dbReference type="AlphaFoldDB" id="A0A7Y2EAJ7"/>
<evidence type="ECO:0000256" key="1">
    <source>
        <dbReference type="SAM" id="MobiDB-lite"/>
    </source>
</evidence>
<organism evidence="3 4">
    <name type="scientific">Eiseniibacteriota bacterium</name>
    <dbReference type="NCBI Taxonomy" id="2212470"/>
    <lineage>
        <taxon>Bacteria</taxon>
        <taxon>Candidatus Eiseniibacteriota</taxon>
    </lineage>
</organism>
<dbReference type="Proteomes" id="UP000547674">
    <property type="component" value="Unassembled WGS sequence"/>
</dbReference>
<dbReference type="PANTHER" id="PTHR35565:SF1">
    <property type="entry name" value="TYPE VI SECRETION SYSTEM CONTRACTILE SHEATH LARGE SUBUNIT"/>
    <property type="match status" value="1"/>
</dbReference>
<sequence>MPGRMEFETTFRTQSQYKSVGRPDPETPFRVVMIGDFSGRGNQGRMGAALASLPAPSIDLDNFDQRMGAYAPELSLTLPDGSGSMTVKFGEIDDFSPDALYDRLELFQKLRDLRSRLLDSSTFAAAAAELKGSPASPTPGETPPSSNNPEEASESEGDMLERLLGKQPTSTPEAREQSKKADISSFIQSIVGDVSVPDNTQEQTVLVEQVDRTIANQMRWLLHHPAFQRLESHWRAAEEFVRRVSLDETLTLQLFDVSYEEMLADFTLPENESGLRRVLGDQKAGKDHPVSLLVCLHTIRNEPLELVALAAAGRMAGESGAVWLMGADPSFLGVPSIQDWSQKETGVKQEVAWSALRKMSEANHIAMAAPRILLRLPYGTDSDPIDRFVFEEMESADGDAYLWGSGAVALATLLAESFSEREWDMQAGNHQDLGDLPTHIKRRDGESSLQAVAEAYLSEKQGQKLMELGLCPLLSYRDRGAVRVLQFRSIADPAAGLAGLWT</sequence>